<evidence type="ECO:0008006" key="3">
    <source>
        <dbReference type="Google" id="ProtNLM"/>
    </source>
</evidence>
<organism evidence="1 2">
    <name type="scientific">Tepidibacillus decaturensis</name>
    <dbReference type="NCBI Taxonomy" id="1413211"/>
    <lineage>
        <taxon>Bacteria</taxon>
        <taxon>Bacillati</taxon>
        <taxon>Bacillota</taxon>
        <taxon>Bacilli</taxon>
        <taxon>Bacillales</taxon>
        <taxon>Bacillaceae</taxon>
        <taxon>Tepidibacillus</taxon>
    </lineage>
</organism>
<gene>
    <name evidence="1" type="ORF">U473_12785</name>
</gene>
<dbReference type="OrthoDB" id="2380109at2"/>
<dbReference type="STRING" id="1413211.U473_12785"/>
<comment type="caution">
    <text evidence="1">The sequence shown here is derived from an EMBL/GenBank/DDBJ whole genome shotgun (WGS) entry which is preliminary data.</text>
</comment>
<name>A0A135L787_9BACI</name>
<dbReference type="Pfam" id="PF14175">
    <property type="entry name" value="YaaC"/>
    <property type="match status" value="1"/>
</dbReference>
<dbReference type="AlphaFoldDB" id="A0A135L787"/>
<dbReference type="EMBL" id="LSKU01000001">
    <property type="protein sequence ID" value="KXG44799.1"/>
    <property type="molecule type" value="Genomic_DNA"/>
</dbReference>
<keyword evidence="2" id="KW-1185">Reference proteome</keyword>
<sequence length="350" mass="42388">MKNKRHIYSENPSKKMWDTFVFFENEPTVKQFLQNTYEQNQIKDTYKFAFQNTSKFIYFIKQAKEYFYSADKSNILVKPLLIYYGMMNLMKAFILTKDPSYPSHTGVLRHGITTRKLKKNQYQFHDDEIKVQKEGLLPLFYTLLTNHPVEKIEGNKYKIKELLSLLPELRHSYQRIFKEQLLFPIKLNQKDHEIYFSVSKNFLDFYQHDLARLTSELNQYKPHKDYQFYTSKSEQMNQIQIGVNLDKDIFKSKDPFQGHPMFTIDYKGYYYLRPFQESRFLLPETIIDYMIMYNLGMLCRYETELWGDIIFSFSSEDMYLINEFVNITLRTFPNRILNDLFREIIIFDFV</sequence>
<reference evidence="1 2" key="1">
    <citation type="submission" date="2016-02" db="EMBL/GenBank/DDBJ databases">
        <title>Draft Genome for Tepidibacillus decaturensis nov. sp. Strain Z9, an Anaerobic, Moderately Thermophilic and Heterotrophic Bacterium from Deep Subsurface of the Illinois Basin, USA.</title>
        <authorList>
            <person name="Dong Y."/>
            <person name="Chang J.Y."/>
            <person name="Sanford R."/>
            <person name="Fouke B.W."/>
        </authorList>
    </citation>
    <scope>NUCLEOTIDE SEQUENCE [LARGE SCALE GENOMIC DNA]</scope>
    <source>
        <strain evidence="1 2">Z9</strain>
    </source>
</reference>
<evidence type="ECO:0000313" key="1">
    <source>
        <dbReference type="EMBL" id="KXG44799.1"/>
    </source>
</evidence>
<accession>A0A135L787</accession>
<dbReference type="RefSeq" id="WP_068726968.1">
    <property type="nucleotide sequence ID" value="NZ_LSKU01000001.1"/>
</dbReference>
<protein>
    <recommendedName>
        <fullName evidence="3">YaaC-like Protein</fullName>
    </recommendedName>
</protein>
<evidence type="ECO:0000313" key="2">
    <source>
        <dbReference type="Proteomes" id="UP000070352"/>
    </source>
</evidence>
<dbReference type="Proteomes" id="UP000070352">
    <property type="component" value="Unassembled WGS sequence"/>
</dbReference>
<dbReference type="InterPro" id="IPR026988">
    <property type="entry name" value="YaaC-like"/>
</dbReference>
<proteinExistence type="predicted"/>